<gene>
    <name evidence="7 8" type="primary">uxaC</name>
    <name evidence="8" type="ORF">BN85405110</name>
</gene>
<evidence type="ECO:0000256" key="6">
    <source>
        <dbReference type="ARBA" id="ARBA00023235"/>
    </source>
</evidence>
<keyword evidence="9" id="KW-1185">Reference proteome</keyword>
<dbReference type="STRING" id="1318466.BN85405110"/>
<dbReference type="OrthoDB" id="9766564at2"/>
<accession>U4KKI1</accession>
<dbReference type="EMBL" id="FO681347">
    <property type="protein sequence ID" value="CCV64088.1"/>
    <property type="molecule type" value="Genomic_DNA"/>
</dbReference>
<evidence type="ECO:0000256" key="4">
    <source>
        <dbReference type="ARBA" id="ARBA00012546"/>
    </source>
</evidence>
<dbReference type="GO" id="GO:0042840">
    <property type="term" value="P:D-glucuronate catabolic process"/>
    <property type="evidence" value="ECO:0007669"/>
    <property type="project" value="TreeGrafter"/>
</dbReference>
<proteinExistence type="inferred from homology"/>
<dbReference type="HOGENOM" id="CLU_044465_1_0_14"/>
<dbReference type="Proteomes" id="UP000032740">
    <property type="component" value="Chromosome"/>
</dbReference>
<dbReference type="EC" id="5.3.1.12" evidence="4 7"/>
<evidence type="ECO:0000256" key="5">
    <source>
        <dbReference type="ARBA" id="ARBA00020555"/>
    </source>
</evidence>
<protein>
    <recommendedName>
        <fullName evidence="5 7">Uronate isomerase</fullName>
        <ecNumber evidence="4 7">5.3.1.12</ecNumber>
    </recommendedName>
    <alternativeName>
        <fullName evidence="7">Glucuronate isomerase</fullName>
    </alternativeName>
    <alternativeName>
        <fullName evidence="7">Uronic isomerase</fullName>
    </alternativeName>
</protein>
<dbReference type="HAMAP" id="MF_00675">
    <property type="entry name" value="UxaC"/>
    <property type="match status" value="1"/>
</dbReference>
<dbReference type="GO" id="GO:0008880">
    <property type="term" value="F:glucuronate isomerase activity"/>
    <property type="evidence" value="ECO:0007669"/>
    <property type="project" value="UniProtKB-UniRule"/>
</dbReference>
<name>U4KKI1_ALTPJ</name>
<evidence type="ECO:0000313" key="9">
    <source>
        <dbReference type="Proteomes" id="UP000032740"/>
    </source>
</evidence>
<dbReference type="UniPathway" id="UPA00246"/>
<dbReference type="PANTHER" id="PTHR30068:SF4">
    <property type="entry name" value="URONATE ISOMERASE"/>
    <property type="match status" value="1"/>
</dbReference>
<evidence type="ECO:0000256" key="7">
    <source>
        <dbReference type="HAMAP-Rule" id="MF_00675"/>
    </source>
</evidence>
<dbReference type="InterPro" id="IPR003766">
    <property type="entry name" value="Uronate_isomerase"/>
</dbReference>
<reference evidence="8 9" key="1">
    <citation type="journal article" date="2013" name="J. Mol. Microbiol. Biotechnol.">
        <title>Analysis of the Complete Genomes of Acholeplasma brassicae , A. palmae and A. laidlawii and Their Comparison to the Obligate Parasites from ' Candidatus Phytoplasma'.</title>
        <authorList>
            <person name="Kube M."/>
            <person name="Siewert C."/>
            <person name="Migdoll A.M."/>
            <person name="Duduk B."/>
            <person name="Holz S."/>
            <person name="Rabus R."/>
            <person name="Seemuller E."/>
            <person name="Mitrovic J."/>
            <person name="Muller I."/>
            <person name="Buttner C."/>
            <person name="Reinhardt R."/>
        </authorList>
    </citation>
    <scope>NUCLEOTIDE SEQUENCE [LARGE SCALE GENOMIC DNA]</scope>
    <source>
        <strain evidence="8 9">J233</strain>
    </source>
</reference>
<dbReference type="InterPro" id="IPR032466">
    <property type="entry name" value="Metal_Hydrolase"/>
</dbReference>
<dbReference type="PANTHER" id="PTHR30068">
    <property type="entry name" value="URONATE ISOMERASE"/>
    <property type="match status" value="1"/>
</dbReference>
<sequence length="464" mass="53676">MKTFINDDFLLHNEVAKKLFHDYAKDQPIIDYHCHLSPKEIYEDKKFRNLFDAWLSGDHYKWRLLRANGVTEDYITGDKPDYEKFLKWAELMPTLIGSPLYHWTHLELKKFFNIDTLLSPKTALEIWNNVNKQLETLTARKMITMSNVETIVTTDDPVDDLAWHKLIKEDKSIKFKVLPAFRPDKAFNIELSWFASWIETLSKVANIEIKDSKSIKAALRSRIEYFHERGCRLSDHALDVVLYEAATDAEIDVILAKGLKQEALTQTEIKKYKGYILTFLGQEYHRLNWVQQYHIGALRNNSKRMLAKIGPDTGFDSINDGLVAEPLAALLGALDETDQLPKTIIYTLNPRDFEVAITLMQSFQGGGIPGKIQFGSSWWFLDSIDGMTKQFVALGNNGLLARFVGMLTDSRSFLSYPRHEYFRRLLCNVIGEQVVLGYFPEDYELLSKFVKDISYNNAKEYFSF</sequence>
<evidence type="ECO:0000256" key="3">
    <source>
        <dbReference type="ARBA" id="ARBA00008397"/>
    </source>
</evidence>
<dbReference type="NCBIfam" id="NF002794">
    <property type="entry name" value="PRK02925.1"/>
    <property type="match status" value="1"/>
</dbReference>
<dbReference type="KEGG" id="apal:BN85405110"/>
<dbReference type="Gene3D" id="3.20.20.140">
    <property type="entry name" value="Metal-dependent hydrolases"/>
    <property type="match status" value="1"/>
</dbReference>
<evidence type="ECO:0000313" key="8">
    <source>
        <dbReference type="EMBL" id="CCV64088.1"/>
    </source>
</evidence>
<comment type="pathway">
    <text evidence="2 7">Carbohydrate metabolism; pentose and glucuronate interconversion.</text>
</comment>
<comment type="catalytic activity">
    <reaction evidence="7">
        <text>aldehydo-D-galacturonate = keto-D-tagaturonate</text>
        <dbReference type="Rhea" id="RHEA:27702"/>
        <dbReference type="ChEBI" id="CHEBI:12952"/>
        <dbReference type="ChEBI" id="CHEBI:17886"/>
    </reaction>
</comment>
<dbReference type="SUPFAM" id="SSF51556">
    <property type="entry name" value="Metallo-dependent hydrolases"/>
    <property type="match status" value="1"/>
</dbReference>
<organism evidence="8 9">
    <name type="scientific">Alteracholeplasma palmae (strain ATCC 49389 / J233)</name>
    <name type="common">Acholeplasma palmae</name>
    <dbReference type="NCBI Taxonomy" id="1318466"/>
    <lineage>
        <taxon>Bacteria</taxon>
        <taxon>Bacillati</taxon>
        <taxon>Mycoplasmatota</taxon>
        <taxon>Mollicutes</taxon>
        <taxon>Acholeplasmatales</taxon>
        <taxon>Acholeplasmataceae</taxon>
        <taxon>Acholeplasma</taxon>
    </lineage>
</organism>
<dbReference type="AlphaFoldDB" id="U4KKI1"/>
<dbReference type="Pfam" id="PF02614">
    <property type="entry name" value="UxaC"/>
    <property type="match status" value="1"/>
</dbReference>
<dbReference type="GO" id="GO:0019698">
    <property type="term" value="P:D-galacturonate catabolic process"/>
    <property type="evidence" value="ECO:0007669"/>
    <property type="project" value="TreeGrafter"/>
</dbReference>
<dbReference type="Gene3D" id="1.10.2020.10">
    <property type="entry name" value="uronate isomerase, domain 2, chain A"/>
    <property type="match status" value="1"/>
</dbReference>
<evidence type="ECO:0000256" key="2">
    <source>
        <dbReference type="ARBA" id="ARBA00004892"/>
    </source>
</evidence>
<dbReference type="RefSeq" id="WP_026657422.1">
    <property type="nucleotide sequence ID" value="NC_022538.1"/>
</dbReference>
<keyword evidence="6 7" id="KW-0413">Isomerase</keyword>
<comment type="catalytic activity">
    <reaction evidence="1 7">
        <text>D-glucuronate = D-fructuronate</text>
        <dbReference type="Rhea" id="RHEA:13049"/>
        <dbReference type="ChEBI" id="CHEBI:58720"/>
        <dbReference type="ChEBI" id="CHEBI:59863"/>
        <dbReference type="EC" id="5.3.1.12"/>
    </reaction>
</comment>
<comment type="similarity">
    <text evidence="3 7">Belongs to the metallo-dependent hydrolases superfamily. Uronate isomerase family.</text>
</comment>
<evidence type="ECO:0000256" key="1">
    <source>
        <dbReference type="ARBA" id="ARBA00001165"/>
    </source>
</evidence>